<dbReference type="AlphaFoldDB" id="A0A964E637"/>
<dbReference type="PRINTS" id="PR00812">
    <property type="entry name" value="BCTERIALGSPF"/>
</dbReference>
<dbReference type="FunFam" id="1.20.81.30:FF:000001">
    <property type="entry name" value="Type II secretion system protein F"/>
    <property type="match status" value="1"/>
</dbReference>
<evidence type="ECO:0000256" key="3">
    <source>
        <dbReference type="ARBA" id="ARBA00022475"/>
    </source>
</evidence>
<keyword evidence="6 8" id="KW-1133">Transmembrane helix</keyword>
<evidence type="ECO:0000256" key="4">
    <source>
        <dbReference type="ARBA" id="ARBA00022519"/>
    </source>
</evidence>
<proteinExistence type="inferred from homology"/>
<reference evidence="10 11" key="1">
    <citation type="journal article" date="2021" name="Microorganisms">
        <title>Acidisoma silvae sp. nov. and Acidisomacellulosilytica sp. nov., Two Acidophilic Bacteria Isolated from Decaying Wood, Hydrolyzing Cellulose and Producing Poly-3-hydroxybutyrate.</title>
        <authorList>
            <person name="Mieszkin S."/>
            <person name="Pouder E."/>
            <person name="Uroz S."/>
            <person name="Simon-Colin C."/>
            <person name="Alain K."/>
        </authorList>
    </citation>
    <scope>NUCLEOTIDE SEQUENCE [LARGE SCALE GENOMIC DNA]</scope>
    <source>
        <strain evidence="10 11">HW T5.17</strain>
    </source>
</reference>
<comment type="caution">
    <text evidence="10">The sequence shown here is derived from an EMBL/GenBank/DDBJ whole genome shotgun (WGS) entry which is preliminary data.</text>
</comment>
<dbReference type="Proteomes" id="UP000721844">
    <property type="component" value="Unassembled WGS sequence"/>
</dbReference>
<keyword evidence="4" id="KW-0997">Cell inner membrane</keyword>
<dbReference type="Pfam" id="PF00482">
    <property type="entry name" value="T2SSF"/>
    <property type="match status" value="2"/>
</dbReference>
<accession>A0A964E637</accession>
<feature type="transmembrane region" description="Helical" evidence="8">
    <location>
        <begin position="370"/>
        <end position="398"/>
    </location>
</feature>
<dbReference type="PANTHER" id="PTHR30012">
    <property type="entry name" value="GENERAL SECRETION PATHWAY PROTEIN"/>
    <property type="match status" value="1"/>
</dbReference>
<dbReference type="Gene3D" id="1.20.81.30">
    <property type="entry name" value="Type II secretion system (T2SS), domain F"/>
    <property type="match status" value="2"/>
</dbReference>
<dbReference type="InterPro" id="IPR042094">
    <property type="entry name" value="T2SS_GspF_sf"/>
</dbReference>
<dbReference type="GO" id="GO:0015628">
    <property type="term" value="P:protein secretion by the type II secretion system"/>
    <property type="evidence" value="ECO:0007669"/>
    <property type="project" value="TreeGrafter"/>
</dbReference>
<keyword evidence="11" id="KW-1185">Reference proteome</keyword>
<dbReference type="InterPro" id="IPR003004">
    <property type="entry name" value="GspF/PilC"/>
</dbReference>
<comment type="subcellular location">
    <subcellularLocation>
        <location evidence="1">Cell inner membrane</location>
        <topology evidence="1">Multi-pass membrane protein</topology>
    </subcellularLocation>
</comment>
<dbReference type="GO" id="GO:0005886">
    <property type="term" value="C:plasma membrane"/>
    <property type="evidence" value="ECO:0007669"/>
    <property type="project" value="UniProtKB-SubCell"/>
</dbReference>
<evidence type="ECO:0000259" key="9">
    <source>
        <dbReference type="Pfam" id="PF00482"/>
    </source>
</evidence>
<evidence type="ECO:0000313" key="10">
    <source>
        <dbReference type="EMBL" id="MCB8883156.1"/>
    </source>
</evidence>
<keyword evidence="3" id="KW-1003">Cell membrane</keyword>
<keyword evidence="7 8" id="KW-0472">Membrane</keyword>
<feature type="transmembrane region" description="Helical" evidence="8">
    <location>
        <begin position="171"/>
        <end position="193"/>
    </location>
</feature>
<evidence type="ECO:0000256" key="8">
    <source>
        <dbReference type="SAM" id="Phobius"/>
    </source>
</evidence>
<protein>
    <submittedName>
        <fullName evidence="10">Type II secretion system F family protein</fullName>
    </submittedName>
</protein>
<evidence type="ECO:0000256" key="6">
    <source>
        <dbReference type="ARBA" id="ARBA00022989"/>
    </source>
</evidence>
<sequence length="405" mass="43436">MPMFRYLAIDAAGRLQRGVSEAESETALVQALRRDGLSPLRAEPDRGTSMIGRIDLTVTRRGFRRQDVANFTRELAIMLAAGQDLDGALRFLTEMAPNARLKRSLGELRDAVRDGSPLARAMAEQPKSFSRLYVGLVRAGEAGGTLAATLERLAVVLERERGLSSSIRSAMIYPTLLLVAMIGSVSFLLTSVLPEFVPLFAQNGAKLPASTQFMIESGHILSVYGIFILLALVVAGLAARQLLKWPSIRMLADRQLLRLPILGTLAREILAARFCRTFGTLMLNGVPLIPALTIVREVIGNTAAVAAMDAVSASAKSGAGLATPLSTSKLFPARMIYLLRLGEETAQLGQLCLRAAEIHEEETRLSLQRLVAMLVPAITIVLGAAVAGIVSSLILAMLSLNNLAG</sequence>
<evidence type="ECO:0000256" key="1">
    <source>
        <dbReference type="ARBA" id="ARBA00004429"/>
    </source>
</evidence>
<evidence type="ECO:0000313" key="11">
    <source>
        <dbReference type="Proteomes" id="UP000721844"/>
    </source>
</evidence>
<dbReference type="PANTHER" id="PTHR30012:SF0">
    <property type="entry name" value="TYPE II SECRETION SYSTEM PROTEIN F-RELATED"/>
    <property type="match status" value="1"/>
</dbReference>
<keyword evidence="5 8" id="KW-0812">Transmembrane</keyword>
<dbReference type="InterPro" id="IPR018076">
    <property type="entry name" value="T2SS_GspF_dom"/>
</dbReference>
<organism evidence="10 11">
    <name type="scientific">Acidisoma cellulosilyticum</name>
    <dbReference type="NCBI Taxonomy" id="2802395"/>
    <lineage>
        <taxon>Bacteria</taxon>
        <taxon>Pseudomonadati</taxon>
        <taxon>Pseudomonadota</taxon>
        <taxon>Alphaproteobacteria</taxon>
        <taxon>Acetobacterales</taxon>
        <taxon>Acidocellaceae</taxon>
        <taxon>Acidisoma</taxon>
    </lineage>
</organism>
<evidence type="ECO:0000256" key="7">
    <source>
        <dbReference type="ARBA" id="ARBA00023136"/>
    </source>
</evidence>
<evidence type="ECO:0000256" key="5">
    <source>
        <dbReference type="ARBA" id="ARBA00022692"/>
    </source>
</evidence>
<feature type="transmembrane region" description="Helical" evidence="8">
    <location>
        <begin position="213"/>
        <end position="239"/>
    </location>
</feature>
<dbReference type="EMBL" id="JAESVA010000011">
    <property type="protein sequence ID" value="MCB8883156.1"/>
    <property type="molecule type" value="Genomic_DNA"/>
</dbReference>
<feature type="domain" description="Type II secretion system protein GspF" evidence="9">
    <location>
        <begin position="71"/>
        <end position="194"/>
    </location>
</feature>
<feature type="domain" description="Type II secretion system protein GspF" evidence="9">
    <location>
        <begin position="274"/>
        <end position="395"/>
    </location>
</feature>
<name>A0A964E637_9PROT</name>
<evidence type="ECO:0000256" key="2">
    <source>
        <dbReference type="ARBA" id="ARBA00005745"/>
    </source>
</evidence>
<comment type="similarity">
    <text evidence="2">Belongs to the GSP F family.</text>
</comment>
<gene>
    <name evidence="10" type="ORF">ACELLULO517_23105</name>
</gene>